<dbReference type="InterPro" id="IPR012338">
    <property type="entry name" value="Beta-lactam/transpept-like"/>
</dbReference>
<feature type="domain" description="Beta-lactamase-related" evidence="2">
    <location>
        <begin position="141"/>
        <end position="432"/>
    </location>
</feature>
<organism evidence="3 4">
    <name type="scientific">Ruegeria conchae</name>
    <dbReference type="NCBI Taxonomy" id="981384"/>
    <lineage>
        <taxon>Bacteria</taxon>
        <taxon>Pseudomonadati</taxon>
        <taxon>Pseudomonadota</taxon>
        <taxon>Alphaproteobacteria</taxon>
        <taxon>Rhodobacterales</taxon>
        <taxon>Roseobacteraceae</taxon>
        <taxon>Ruegeria</taxon>
    </lineage>
</organism>
<dbReference type="Pfam" id="PF00144">
    <property type="entry name" value="Beta-lactamase"/>
    <property type="match status" value="1"/>
</dbReference>
<dbReference type="PANTHER" id="PTHR43283">
    <property type="entry name" value="BETA-LACTAMASE-RELATED"/>
    <property type="match status" value="1"/>
</dbReference>
<reference evidence="3 4" key="1">
    <citation type="submission" date="2018-10" db="EMBL/GenBank/DDBJ databases">
        <title>Genomic Encyclopedia of Archaeal and Bacterial Type Strains, Phase II (KMG-II): from individual species to whole genera.</title>
        <authorList>
            <person name="Goeker M."/>
        </authorList>
    </citation>
    <scope>NUCLEOTIDE SEQUENCE [LARGE SCALE GENOMIC DNA]</scope>
    <source>
        <strain evidence="3 4">DSM 29317</strain>
    </source>
</reference>
<dbReference type="AlphaFoldDB" id="A0A497ZGQ5"/>
<dbReference type="RefSeq" id="WP_010437279.1">
    <property type="nucleotide sequence ID" value="NZ_AEYW01000001.1"/>
</dbReference>
<dbReference type="EMBL" id="RCCT01000002">
    <property type="protein sequence ID" value="RLK07900.1"/>
    <property type="molecule type" value="Genomic_DNA"/>
</dbReference>
<dbReference type="InterPro" id="IPR050789">
    <property type="entry name" value="Diverse_Enzym_Activities"/>
</dbReference>
<accession>A0A497ZGQ5</accession>
<proteinExistence type="predicted"/>
<evidence type="ECO:0000313" key="4">
    <source>
        <dbReference type="Proteomes" id="UP000271700"/>
    </source>
</evidence>
<keyword evidence="4" id="KW-1185">Reference proteome</keyword>
<protein>
    <submittedName>
        <fullName evidence="3">CubicO group peptidase (Beta-lactamase class C family)</fullName>
    </submittedName>
</protein>
<dbReference type="InterPro" id="IPR001466">
    <property type="entry name" value="Beta-lactam-related"/>
</dbReference>
<feature type="chain" id="PRO_5019717134" evidence="1">
    <location>
        <begin position="31"/>
        <end position="450"/>
    </location>
</feature>
<keyword evidence="1" id="KW-0732">Signal</keyword>
<name>A0A497ZGQ5_9RHOB</name>
<feature type="signal peptide" evidence="1">
    <location>
        <begin position="1"/>
        <end position="30"/>
    </location>
</feature>
<sequence length="450" mass="49557">MRNQNDHRRSPATSLLALLIGLTIFVSPTAGQEAEPQRSDFTIPADLKSVTEGRDGFSAEQSQSYRQAYDGETLTTSGDAGSYAASRLSENLPTAIVHRYGPVSELSYQPMPEVGDVRATTILGTMTLNEMIQDERSRLKAIAVIHKGQIVFEEYVGIRDWDNHLWASATKILVGTLAHIANEQGLINLDETVSHYVPELGDTPWADIKVADVLHQRSGLDISESRLGSSPDHPVSLFYAIGFGDPNIPEGLSLLEALKRVEVDVEPGSRFEYASLNTYVTTLILQKVTGKPFEDLVTEHIWSQAGMEGDGVLGLTVSGEPSSPGAFAARLRDLARFGMLFTPSWDVVAEKQVVSEDYFAKVQAAADPAIYGEDYMSKRLLNDFGEDGFGASYQWDAVFPDGDMYKSGRTGQCLYVSPETDTVVVYYSSSYQAEVWVHAYAREIVQQLFR</sequence>
<dbReference type="Gene3D" id="3.40.710.10">
    <property type="entry name" value="DD-peptidase/beta-lactamase superfamily"/>
    <property type="match status" value="1"/>
</dbReference>
<gene>
    <name evidence="3" type="ORF">CLV75_1563</name>
</gene>
<comment type="caution">
    <text evidence="3">The sequence shown here is derived from an EMBL/GenBank/DDBJ whole genome shotgun (WGS) entry which is preliminary data.</text>
</comment>
<evidence type="ECO:0000313" key="3">
    <source>
        <dbReference type="EMBL" id="RLK07900.1"/>
    </source>
</evidence>
<evidence type="ECO:0000259" key="2">
    <source>
        <dbReference type="Pfam" id="PF00144"/>
    </source>
</evidence>
<dbReference type="OrthoDB" id="9814204at2"/>
<dbReference type="SUPFAM" id="SSF56601">
    <property type="entry name" value="beta-lactamase/transpeptidase-like"/>
    <property type="match status" value="1"/>
</dbReference>
<dbReference type="Proteomes" id="UP000271700">
    <property type="component" value="Unassembled WGS sequence"/>
</dbReference>
<dbReference type="STRING" id="981384.GCA_000192475_04170"/>
<dbReference type="PANTHER" id="PTHR43283:SF7">
    <property type="entry name" value="BETA-LACTAMASE-RELATED DOMAIN-CONTAINING PROTEIN"/>
    <property type="match status" value="1"/>
</dbReference>
<evidence type="ECO:0000256" key="1">
    <source>
        <dbReference type="SAM" id="SignalP"/>
    </source>
</evidence>